<dbReference type="Proteomes" id="UP000321685">
    <property type="component" value="Unassembled WGS sequence"/>
</dbReference>
<gene>
    <name evidence="1" type="ORF">PSU4_55790</name>
</gene>
<dbReference type="EMBL" id="BJVJ01000101">
    <property type="protein sequence ID" value="GEL26625.1"/>
    <property type="molecule type" value="Genomic_DNA"/>
</dbReference>
<dbReference type="OrthoDB" id="3568353at2"/>
<evidence type="ECO:0000313" key="2">
    <source>
        <dbReference type="Proteomes" id="UP000321685"/>
    </source>
</evidence>
<keyword evidence="2" id="KW-1185">Reference proteome</keyword>
<name>A0A511DP99_9PSEU</name>
<sequence>MTVAEPRLRPRVEVTLVLDVGPSSSLEVDAHLATFVDRLAGDDVAGPADAARRRIHASITAGAVPPGLRRLAEALASSAGDGPPRPRHPVEDPDTAADALRNNTLVVLDEFDVDAVVTALGALVRDGRRVAVTAADRAELTHLRDALTPTVMRSCVDALPVMSPADQRELRRLLATATPERRARRGTQLPPAGAFPTIAQVAELCARAAGTVTGADRLLGELLSRMDPDRRAAVTDDARRVEATLSALGPRVPGRWTWTLLSHLVLNTHAGVFDALLEQVGQALAADERSRAHPPVTVHGALGPAGVDALRRYAEFLGGGGRNRAYFRSQAQRDVQPVLRQVVVGGRPAETADDIHAALAHVELTERLLAIDTSCRQAGVPAPRSATDLAELLTALRRIGDAARAVGALRHDVLFIHHNSPVSVPDLDSAQHVAATILDYDAHGSAEEAGRRLDEAAQQVGLLTPHTRMAPEHTRAHEALRAHDPDSYAAALDELAAARRLAEQENRCVELLDRLRRDAPRVAEAWEAAGAERSSAYGIAWFVEADRLMSALPDEDTVDVVLLLGAADLGVDRLLLAAAAPRLAAVVAPGVRQADGPTLLAVMRRASALVVSGRIEPPAPTAQVVHLSAAARARQAAGSARQDPA</sequence>
<accession>A0A511DP99</accession>
<proteinExistence type="predicted"/>
<organism evidence="1 2">
    <name type="scientific">Pseudonocardia sulfidoxydans NBRC 16205</name>
    <dbReference type="NCBI Taxonomy" id="1223511"/>
    <lineage>
        <taxon>Bacteria</taxon>
        <taxon>Bacillati</taxon>
        <taxon>Actinomycetota</taxon>
        <taxon>Actinomycetes</taxon>
        <taxon>Pseudonocardiales</taxon>
        <taxon>Pseudonocardiaceae</taxon>
        <taxon>Pseudonocardia</taxon>
    </lineage>
</organism>
<protein>
    <submittedName>
        <fullName evidence="1">Uncharacterized protein</fullName>
    </submittedName>
</protein>
<dbReference type="RefSeq" id="WP_147114997.1">
    <property type="nucleotide sequence ID" value="NZ_BJVJ01000101.1"/>
</dbReference>
<comment type="caution">
    <text evidence="1">The sequence shown here is derived from an EMBL/GenBank/DDBJ whole genome shotgun (WGS) entry which is preliminary data.</text>
</comment>
<evidence type="ECO:0000313" key="1">
    <source>
        <dbReference type="EMBL" id="GEL26625.1"/>
    </source>
</evidence>
<dbReference type="AlphaFoldDB" id="A0A511DP99"/>
<reference evidence="1 2" key="1">
    <citation type="submission" date="2019-07" db="EMBL/GenBank/DDBJ databases">
        <title>Whole genome shotgun sequence of Pseudonocardia sulfidoxydans NBRC 16205.</title>
        <authorList>
            <person name="Hosoyama A."/>
            <person name="Uohara A."/>
            <person name="Ohji S."/>
            <person name="Ichikawa N."/>
        </authorList>
    </citation>
    <scope>NUCLEOTIDE SEQUENCE [LARGE SCALE GENOMIC DNA]</scope>
    <source>
        <strain evidence="1 2">NBRC 16205</strain>
    </source>
</reference>